<evidence type="ECO:0008006" key="5">
    <source>
        <dbReference type="Google" id="ProtNLM"/>
    </source>
</evidence>
<organism evidence="3 4">
    <name type="scientific">Cyclobacterium marinum (strain ATCC 25205 / DSM 745 / LMG 13164 / NCIMB 1802)</name>
    <name type="common">Flectobacillus marinus</name>
    <dbReference type="NCBI Taxonomy" id="880070"/>
    <lineage>
        <taxon>Bacteria</taxon>
        <taxon>Pseudomonadati</taxon>
        <taxon>Bacteroidota</taxon>
        <taxon>Cytophagia</taxon>
        <taxon>Cytophagales</taxon>
        <taxon>Cyclobacteriaceae</taxon>
        <taxon>Cyclobacterium</taxon>
    </lineage>
</organism>
<dbReference type="KEGG" id="cmr:Cycma_3275"/>
<dbReference type="eggNOG" id="ENOG502Z9GJ">
    <property type="taxonomic scope" value="Bacteria"/>
</dbReference>
<feature type="signal peptide" evidence="2">
    <location>
        <begin position="1"/>
        <end position="24"/>
    </location>
</feature>
<protein>
    <recommendedName>
        <fullName evidence="5">TolC family protein</fullName>
    </recommendedName>
</protein>
<dbReference type="EMBL" id="CP002955">
    <property type="protein sequence ID" value="AEL27000.1"/>
    <property type="molecule type" value="Genomic_DNA"/>
</dbReference>
<sequence length="266" mass="31373">MNKKRKIELLTPGLFLLYMTTAIAQTPIHDKAVVAQQERMVFKQWDENRFLPGPKRFLGIPTNSNWFLTWALHPDYPDLDRRPLSTSGEQTQRLGLAAAMKISSDYYEQQADTVKNMALREMKRISGALSGSDPLYLLYYKQELDPLDNIETQAFQNSAAEVKEYMLQNGAYDWYLERMKSLEERYGFAKTQDMERGQRMLMYHRILLDLRKLQSNWEYKLALSQKMLAFRKSMEKRQNSKEQLLEQADQEEEILSGILQRRIILR</sequence>
<name>G0J7P7_CYCMS</name>
<dbReference type="AlphaFoldDB" id="G0J7P7"/>
<reference evidence="4" key="1">
    <citation type="submission" date="2011-07" db="EMBL/GenBank/DDBJ databases">
        <title>The complete genome of Cyclobacterium marinum DSM 745.</title>
        <authorList>
            <person name="Lucas S."/>
            <person name="Han J."/>
            <person name="Lapidus A."/>
            <person name="Bruce D."/>
            <person name="Goodwin L."/>
            <person name="Pitluck S."/>
            <person name="Peters L."/>
            <person name="Kyrpides N."/>
            <person name="Mavromatis K."/>
            <person name="Ivanova N."/>
            <person name="Ovchinnikova G."/>
            <person name="Chertkov O."/>
            <person name="Detter J.C."/>
            <person name="Tapia R."/>
            <person name="Han C."/>
            <person name="Land M."/>
            <person name="Hauser L."/>
            <person name="Markowitz V."/>
            <person name="Cheng J.-F."/>
            <person name="Hugenholtz P."/>
            <person name="Woyke T."/>
            <person name="Wu D."/>
            <person name="Tindall B."/>
            <person name="Schuetze A."/>
            <person name="Brambilla E."/>
            <person name="Klenk H.-P."/>
            <person name="Eisen J.A."/>
        </authorList>
    </citation>
    <scope>NUCLEOTIDE SEQUENCE [LARGE SCALE GENOMIC DNA]</scope>
    <source>
        <strain evidence="4">ATCC 25205 / DSM 745 / LMG 13164 / NCIMB 1802</strain>
    </source>
</reference>
<evidence type="ECO:0000313" key="3">
    <source>
        <dbReference type="EMBL" id="AEL27000.1"/>
    </source>
</evidence>
<feature type="coiled-coil region" evidence="1">
    <location>
        <begin position="231"/>
        <end position="261"/>
    </location>
</feature>
<dbReference type="RefSeq" id="WP_014021290.1">
    <property type="nucleotide sequence ID" value="NC_015914.1"/>
</dbReference>
<dbReference type="STRING" id="880070.Cycma_3275"/>
<evidence type="ECO:0000256" key="2">
    <source>
        <dbReference type="SAM" id="SignalP"/>
    </source>
</evidence>
<feature type="chain" id="PRO_5003401221" description="TolC family protein" evidence="2">
    <location>
        <begin position="25"/>
        <end position="266"/>
    </location>
</feature>
<dbReference type="HOGENOM" id="CLU_1065196_0_0_10"/>
<proteinExistence type="predicted"/>
<keyword evidence="4" id="KW-1185">Reference proteome</keyword>
<dbReference type="Proteomes" id="UP000001635">
    <property type="component" value="Chromosome"/>
</dbReference>
<keyword evidence="2" id="KW-0732">Signal</keyword>
<keyword evidence="1" id="KW-0175">Coiled coil</keyword>
<evidence type="ECO:0000256" key="1">
    <source>
        <dbReference type="SAM" id="Coils"/>
    </source>
</evidence>
<gene>
    <name evidence="3" type="ordered locus">Cycma_3275</name>
</gene>
<evidence type="ECO:0000313" key="4">
    <source>
        <dbReference type="Proteomes" id="UP000001635"/>
    </source>
</evidence>
<accession>G0J7P7</accession>